<comment type="caution">
    <text evidence="2">The sequence shown here is derived from an EMBL/GenBank/DDBJ whole genome shotgun (WGS) entry which is preliminary data.</text>
</comment>
<dbReference type="Proteomes" id="UP001549921">
    <property type="component" value="Unassembled WGS sequence"/>
</dbReference>
<feature type="domain" description="Integrase catalytic" evidence="1">
    <location>
        <begin position="136"/>
        <end position="324"/>
    </location>
</feature>
<dbReference type="SUPFAM" id="SSF53098">
    <property type="entry name" value="Ribonuclease H-like"/>
    <property type="match status" value="1"/>
</dbReference>
<reference evidence="2 3" key="1">
    <citation type="submission" date="2024-06" db="EMBL/GenBank/DDBJ databases">
        <title>A chromosome-level genome assembly of beet webworm, Loxostege sticticalis.</title>
        <authorList>
            <person name="Zhang Y."/>
        </authorList>
    </citation>
    <scope>NUCLEOTIDE SEQUENCE [LARGE SCALE GENOMIC DNA]</scope>
    <source>
        <strain evidence="2">AQ028</strain>
        <tissue evidence="2">Male pupae</tissue>
    </source>
</reference>
<protein>
    <recommendedName>
        <fullName evidence="1">Integrase catalytic domain-containing protein</fullName>
    </recommendedName>
</protein>
<organism evidence="2 3">
    <name type="scientific">Loxostege sticticalis</name>
    <name type="common">Beet webworm moth</name>
    <dbReference type="NCBI Taxonomy" id="481309"/>
    <lineage>
        <taxon>Eukaryota</taxon>
        <taxon>Metazoa</taxon>
        <taxon>Ecdysozoa</taxon>
        <taxon>Arthropoda</taxon>
        <taxon>Hexapoda</taxon>
        <taxon>Insecta</taxon>
        <taxon>Pterygota</taxon>
        <taxon>Neoptera</taxon>
        <taxon>Endopterygota</taxon>
        <taxon>Lepidoptera</taxon>
        <taxon>Glossata</taxon>
        <taxon>Ditrysia</taxon>
        <taxon>Pyraloidea</taxon>
        <taxon>Crambidae</taxon>
        <taxon>Pyraustinae</taxon>
        <taxon>Loxostege</taxon>
    </lineage>
</organism>
<gene>
    <name evidence="2" type="ORF">ABMA28_001624</name>
</gene>
<dbReference type="Gene3D" id="3.30.420.10">
    <property type="entry name" value="Ribonuclease H-like superfamily/Ribonuclease H"/>
    <property type="match status" value="1"/>
</dbReference>
<dbReference type="PANTHER" id="PTHR47331">
    <property type="entry name" value="PHD-TYPE DOMAIN-CONTAINING PROTEIN"/>
    <property type="match status" value="1"/>
</dbReference>
<evidence type="ECO:0000313" key="3">
    <source>
        <dbReference type="Proteomes" id="UP001549921"/>
    </source>
</evidence>
<dbReference type="EMBL" id="JBEDNZ010000011">
    <property type="protein sequence ID" value="KAL0832167.1"/>
    <property type="molecule type" value="Genomic_DNA"/>
</dbReference>
<dbReference type="InterPro" id="IPR001584">
    <property type="entry name" value="Integrase_cat-core"/>
</dbReference>
<proteinExistence type="predicted"/>
<evidence type="ECO:0000313" key="2">
    <source>
        <dbReference type="EMBL" id="KAL0832167.1"/>
    </source>
</evidence>
<dbReference type="AlphaFoldDB" id="A0ABD0T2E6"/>
<accession>A0ABD0T2E6</accession>
<dbReference type="Pfam" id="PF18701">
    <property type="entry name" value="DUF5641"/>
    <property type="match status" value="1"/>
</dbReference>
<name>A0ABD0T2E6_LOXSC</name>
<dbReference type="PROSITE" id="PS50994">
    <property type="entry name" value="INTEGRASE"/>
    <property type="match status" value="1"/>
</dbReference>
<dbReference type="InterPro" id="IPR012337">
    <property type="entry name" value="RNaseH-like_sf"/>
</dbReference>
<dbReference type="InterPro" id="IPR040676">
    <property type="entry name" value="DUF5641"/>
</dbReference>
<dbReference type="InterPro" id="IPR036397">
    <property type="entry name" value="RNaseH_sf"/>
</dbReference>
<sequence length="450" mass="50871">MHTVLSFIDKCKKAQNGGADGATMERVETLLLKYSQMKAFPDDLHNLKQNKRLDRNSKLLTLSPILGDDGLLRMAGRIDAATEIPTYVKHPVILDGRCHITHLIVKYYHVKAYHGNQETVPHPPRMGDLPEARLAHHQRPFTYTGVDLFGPLEVTVGRRREKRYGVIFTCLTIRAIHIELVSQLTTDALIMALRRMAARRGWPRCLYSDNGTNLRGAHTELKKCILELDEKLLKEGATSYGLETTWTFIPPASPHWGGAWERLIRSIKAALKVTLKERAPRDETLLTLMAEIEQMINSRPLSHVSVEPSGRETLTPNHFLLGTSSNAPTLGVFNETDTYLRKQWRISQSLADIFWKRWVREVLPDMRPRQKWHEDQKPLQVGDVVLIVDPNSPRNVWPNGLVQAVHSGKDGRIRVVDVMTKTGLLQRNATRVARIAMGDECCGSTRGGGM</sequence>
<evidence type="ECO:0000259" key="1">
    <source>
        <dbReference type="PROSITE" id="PS50994"/>
    </source>
</evidence>
<dbReference type="PANTHER" id="PTHR47331:SF1">
    <property type="entry name" value="GAG-LIKE PROTEIN"/>
    <property type="match status" value="1"/>
</dbReference>